<evidence type="ECO:0000313" key="2">
    <source>
        <dbReference type="Proteomes" id="UP001055072"/>
    </source>
</evidence>
<accession>A0ACB8TPY6</accession>
<organism evidence="1 2">
    <name type="scientific">Irpex rosettiformis</name>
    <dbReference type="NCBI Taxonomy" id="378272"/>
    <lineage>
        <taxon>Eukaryota</taxon>
        <taxon>Fungi</taxon>
        <taxon>Dikarya</taxon>
        <taxon>Basidiomycota</taxon>
        <taxon>Agaricomycotina</taxon>
        <taxon>Agaricomycetes</taxon>
        <taxon>Polyporales</taxon>
        <taxon>Irpicaceae</taxon>
        <taxon>Irpex</taxon>
    </lineage>
</organism>
<evidence type="ECO:0000313" key="1">
    <source>
        <dbReference type="EMBL" id="KAI0084019.1"/>
    </source>
</evidence>
<proteinExistence type="predicted"/>
<dbReference type="EMBL" id="MU274949">
    <property type="protein sequence ID" value="KAI0084019.1"/>
    <property type="molecule type" value="Genomic_DNA"/>
</dbReference>
<gene>
    <name evidence="1" type="ORF">BDY19DRAFT_974728</name>
</gene>
<protein>
    <submittedName>
        <fullName evidence="1">Uncharacterized protein</fullName>
    </submittedName>
</protein>
<name>A0ACB8TPY6_9APHY</name>
<comment type="caution">
    <text evidence="1">The sequence shown here is derived from an EMBL/GenBank/DDBJ whole genome shotgun (WGS) entry which is preliminary data.</text>
</comment>
<sequence length="189" mass="20131">MMSIPTSSPILNNRSSTSTGLSQTLSSDDREVVDISSNNSGDSADSSESSPNHLPDILDSADDFALEHNPETTLGEIVDSLIKLADEDHLQASTEQVPADSAVDKAGTGTELDVEPEISSTPNSPAPNAGIYEGNGLPFRLDIADLFNFSESYWVSVIEKQAESGLADEAELCELLVNMERILVCIQAC</sequence>
<feature type="non-terminal residue" evidence="1">
    <location>
        <position position="189"/>
    </location>
</feature>
<reference evidence="1" key="1">
    <citation type="journal article" date="2021" name="Environ. Microbiol.">
        <title>Gene family expansions and transcriptome signatures uncover fungal adaptations to wood decay.</title>
        <authorList>
            <person name="Hage H."/>
            <person name="Miyauchi S."/>
            <person name="Viragh M."/>
            <person name="Drula E."/>
            <person name="Min B."/>
            <person name="Chaduli D."/>
            <person name="Navarro D."/>
            <person name="Favel A."/>
            <person name="Norest M."/>
            <person name="Lesage-Meessen L."/>
            <person name="Balint B."/>
            <person name="Merenyi Z."/>
            <person name="de Eugenio L."/>
            <person name="Morin E."/>
            <person name="Martinez A.T."/>
            <person name="Baldrian P."/>
            <person name="Stursova M."/>
            <person name="Martinez M.J."/>
            <person name="Novotny C."/>
            <person name="Magnuson J.K."/>
            <person name="Spatafora J.W."/>
            <person name="Maurice S."/>
            <person name="Pangilinan J."/>
            <person name="Andreopoulos W."/>
            <person name="LaButti K."/>
            <person name="Hundley H."/>
            <person name="Na H."/>
            <person name="Kuo A."/>
            <person name="Barry K."/>
            <person name="Lipzen A."/>
            <person name="Henrissat B."/>
            <person name="Riley R."/>
            <person name="Ahrendt S."/>
            <person name="Nagy L.G."/>
            <person name="Grigoriev I.V."/>
            <person name="Martin F."/>
            <person name="Rosso M.N."/>
        </authorList>
    </citation>
    <scope>NUCLEOTIDE SEQUENCE</scope>
    <source>
        <strain evidence="1">CBS 384.51</strain>
    </source>
</reference>
<feature type="non-terminal residue" evidence="1">
    <location>
        <position position="1"/>
    </location>
</feature>
<dbReference type="Proteomes" id="UP001055072">
    <property type="component" value="Unassembled WGS sequence"/>
</dbReference>
<keyword evidence="2" id="KW-1185">Reference proteome</keyword>